<reference evidence="2" key="1">
    <citation type="journal article" date="2020" name="Cell">
        <title>Large-Scale Comparative Analyses of Tick Genomes Elucidate Their Genetic Diversity and Vector Capacities.</title>
        <authorList>
            <consortium name="Tick Genome and Microbiome Consortium (TIGMIC)"/>
            <person name="Jia N."/>
            <person name="Wang J."/>
            <person name="Shi W."/>
            <person name="Du L."/>
            <person name="Sun Y."/>
            <person name="Zhan W."/>
            <person name="Jiang J.F."/>
            <person name="Wang Q."/>
            <person name="Zhang B."/>
            <person name="Ji P."/>
            <person name="Bell-Sakyi L."/>
            <person name="Cui X.M."/>
            <person name="Yuan T.T."/>
            <person name="Jiang B.G."/>
            <person name="Yang W.F."/>
            <person name="Lam T.T."/>
            <person name="Chang Q.C."/>
            <person name="Ding S.J."/>
            <person name="Wang X.J."/>
            <person name="Zhu J.G."/>
            <person name="Ruan X.D."/>
            <person name="Zhao L."/>
            <person name="Wei J.T."/>
            <person name="Ye R.Z."/>
            <person name="Que T.C."/>
            <person name="Du C.H."/>
            <person name="Zhou Y.H."/>
            <person name="Cheng J.X."/>
            <person name="Dai P.F."/>
            <person name="Guo W.B."/>
            <person name="Han X.H."/>
            <person name="Huang E.J."/>
            <person name="Li L.F."/>
            <person name="Wei W."/>
            <person name="Gao Y.C."/>
            <person name="Liu J.Z."/>
            <person name="Shao H.Z."/>
            <person name="Wang X."/>
            <person name="Wang C.C."/>
            <person name="Yang T.C."/>
            <person name="Huo Q.B."/>
            <person name="Li W."/>
            <person name="Chen H.Y."/>
            <person name="Chen S.E."/>
            <person name="Zhou L.G."/>
            <person name="Ni X.B."/>
            <person name="Tian J.H."/>
            <person name="Sheng Y."/>
            <person name="Liu T."/>
            <person name="Pan Y.S."/>
            <person name="Xia L.Y."/>
            <person name="Li J."/>
            <person name="Zhao F."/>
            <person name="Cao W.C."/>
        </authorList>
    </citation>
    <scope>NUCLEOTIDE SEQUENCE</scope>
    <source>
        <strain evidence="2">Rsan-2018</strain>
    </source>
</reference>
<proteinExistence type="predicted"/>
<feature type="compositionally biased region" description="Low complexity" evidence="1">
    <location>
        <begin position="11"/>
        <end position="22"/>
    </location>
</feature>
<feature type="region of interest" description="Disordered" evidence="1">
    <location>
        <begin position="1"/>
        <end position="23"/>
    </location>
</feature>
<dbReference type="EMBL" id="JABSTV010001247">
    <property type="protein sequence ID" value="KAH7972607.1"/>
    <property type="molecule type" value="Genomic_DNA"/>
</dbReference>
<feature type="region of interest" description="Disordered" evidence="1">
    <location>
        <begin position="96"/>
        <end position="123"/>
    </location>
</feature>
<feature type="compositionally biased region" description="Basic residues" evidence="1">
    <location>
        <begin position="244"/>
        <end position="253"/>
    </location>
</feature>
<organism evidence="2 3">
    <name type="scientific">Rhipicephalus sanguineus</name>
    <name type="common">Brown dog tick</name>
    <name type="synonym">Ixodes sanguineus</name>
    <dbReference type="NCBI Taxonomy" id="34632"/>
    <lineage>
        <taxon>Eukaryota</taxon>
        <taxon>Metazoa</taxon>
        <taxon>Ecdysozoa</taxon>
        <taxon>Arthropoda</taxon>
        <taxon>Chelicerata</taxon>
        <taxon>Arachnida</taxon>
        <taxon>Acari</taxon>
        <taxon>Parasitiformes</taxon>
        <taxon>Ixodida</taxon>
        <taxon>Ixodoidea</taxon>
        <taxon>Ixodidae</taxon>
        <taxon>Rhipicephalinae</taxon>
        <taxon>Rhipicephalus</taxon>
        <taxon>Rhipicephalus</taxon>
    </lineage>
</organism>
<dbReference type="Proteomes" id="UP000821837">
    <property type="component" value="Chromosome 11"/>
</dbReference>
<dbReference type="AlphaFoldDB" id="A0A9D4QA77"/>
<evidence type="ECO:0000256" key="1">
    <source>
        <dbReference type="SAM" id="MobiDB-lite"/>
    </source>
</evidence>
<name>A0A9D4QA77_RHISA</name>
<gene>
    <name evidence="2" type="ORF">HPB52_014100</name>
</gene>
<feature type="compositionally biased region" description="Pro residues" evidence="1">
    <location>
        <begin position="111"/>
        <end position="123"/>
    </location>
</feature>
<evidence type="ECO:0000313" key="3">
    <source>
        <dbReference type="Proteomes" id="UP000821837"/>
    </source>
</evidence>
<dbReference type="VEuPathDB" id="VectorBase:RSAN_034655"/>
<comment type="caution">
    <text evidence="2">The sequence shown here is derived from an EMBL/GenBank/DDBJ whole genome shotgun (WGS) entry which is preliminary data.</text>
</comment>
<feature type="compositionally biased region" description="Acidic residues" evidence="1">
    <location>
        <begin position="1"/>
        <end position="10"/>
    </location>
</feature>
<protein>
    <submittedName>
        <fullName evidence="2">Uncharacterized protein</fullName>
    </submittedName>
</protein>
<feature type="compositionally biased region" description="Acidic residues" evidence="1">
    <location>
        <begin position="228"/>
        <end position="240"/>
    </location>
</feature>
<accession>A0A9D4QA77</accession>
<feature type="region of interest" description="Disordered" evidence="1">
    <location>
        <begin position="227"/>
        <end position="253"/>
    </location>
</feature>
<evidence type="ECO:0000313" key="2">
    <source>
        <dbReference type="EMBL" id="KAH7972607.1"/>
    </source>
</evidence>
<reference evidence="2" key="2">
    <citation type="submission" date="2021-09" db="EMBL/GenBank/DDBJ databases">
        <authorList>
            <person name="Jia N."/>
            <person name="Wang J."/>
            <person name="Shi W."/>
            <person name="Du L."/>
            <person name="Sun Y."/>
            <person name="Zhan W."/>
            <person name="Jiang J."/>
            <person name="Wang Q."/>
            <person name="Zhang B."/>
            <person name="Ji P."/>
            <person name="Sakyi L.B."/>
            <person name="Cui X."/>
            <person name="Yuan T."/>
            <person name="Jiang B."/>
            <person name="Yang W."/>
            <person name="Lam T.T.-Y."/>
            <person name="Chang Q."/>
            <person name="Ding S."/>
            <person name="Wang X."/>
            <person name="Zhu J."/>
            <person name="Ruan X."/>
            <person name="Zhao L."/>
            <person name="Wei J."/>
            <person name="Que T."/>
            <person name="Du C."/>
            <person name="Cheng J."/>
            <person name="Dai P."/>
            <person name="Han X."/>
            <person name="Huang E."/>
            <person name="Gao Y."/>
            <person name="Liu J."/>
            <person name="Shao H."/>
            <person name="Ye R."/>
            <person name="Li L."/>
            <person name="Wei W."/>
            <person name="Wang X."/>
            <person name="Wang C."/>
            <person name="Huo Q."/>
            <person name="Li W."/>
            <person name="Guo W."/>
            <person name="Chen H."/>
            <person name="Chen S."/>
            <person name="Zhou L."/>
            <person name="Zhou L."/>
            <person name="Ni X."/>
            <person name="Tian J."/>
            <person name="Zhou Y."/>
            <person name="Sheng Y."/>
            <person name="Liu T."/>
            <person name="Pan Y."/>
            <person name="Xia L."/>
            <person name="Li J."/>
            <person name="Zhao F."/>
            <person name="Cao W."/>
        </authorList>
    </citation>
    <scope>NUCLEOTIDE SEQUENCE</scope>
    <source>
        <strain evidence="2">Rsan-2018</strain>
        <tissue evidence="2">Larvae</tissue>
    </source>
</reference>
<sequence length="253" mass="26975">MSTSSGDDDFSSAASLSAGEASDGCDCDDCFLGISDMMSSALRTVPLAKKGGCSQGRFKTVLDFEDLYDDEIPITYTPPSFLWYLLGGRPIRPSLQPPAKIASPDSTERVPAPPTAPRLPPEDVPALPEGLLDRLVLLPPPVPGKVAATPTARLGPWCPPPFASFASDPGPPPDLDLLKMSLRDYKKALAASRKNSSGGDRTTPMTGYEMYRLSLLKQLAGAEYADASSDDLSSDWEEPDDAHKAKKVHVPPS</sequence>
<keyword evidence="3" id="KW-1185">Reference proteome</keyword>